<protein>
    <submittedName>
        <fullName evidence="1">Uncharacterized protein</fullName>
    </submittedName>
</protein>
<gene>
    <name evidence="1" type="ORF">Gogos_019183</name>
</gene>
<organism evidence="1 2">
    <name type="scientific">Gossypium gossypioides</name>
    <name type="common">Mexican cotton</name>
    <name type="synonym">Selera gossypioides</name>
    <dbReference type="NCBI Taxonomy" id="34282"/>
    <lineage>
        <taxon>Eukaryota</taxon>
        <taxon>Viridiplantae</taxon>
        <taxon>Streptophyta</taxon>
        <taxon>Embryophyta</taxon>
        <taxon>Tracheophyta</taxon>
        <taxon>Spermatophyta</taxon>
        <taxon>Magnoliopsida</taxon>
        <taxon>eudicotyledons</taxon>
        <taxon>Gunneridae</taxon>
        <taxon>Pentapetalae</taxon>
        <taxon>rosids</taxon>
        <taxon>malvids</taxon>
        <taxon>Malvales</taxon>
        <taxon>Malvaceae</taxon>
        <taxon>Malvoideae</taxon>
        <taxon>Gossypium</taxon>
    </lineage>
</organism>
<reference evidence="1 2" key="1">
    <citation type="journal article" date="2019" name="Genome Biol. Evol.">
        <title>Insights into the evolution of the New World diploid cottons (Gossypium, subgenus Houzingenia) based on genome sequencing.</title>
        <authorList>
            <person name="Grover C.E."/>
            <person name="Arick M.A. 2nd"/>
            <person name="Thrash A."/>
            <person name="Conover J.L."/>
            <person name="Sanders W.S."/>
            <person name="Peterson D.G."/>
            <person name="Frelichowski J.E."/>
            <person name="Scheffler J.A."/>
            <person name="Scheffler B.E."/>
            <person name="Wendel J.F."/>
        </authorList>
    </citation>
    <scope>NUCLEOTIDE SEQUENCE [LARGE SCALE GENOMIC DNA]</scope>
    <source>
        <strain evidence="1">5</strain>
        <tissue evidence="1">Leaf</tissue>
    </source>
</reference>
<accession>A0A7J9BGP6</accession>
<evidence type="ECO:0000313" key="2">
    <source>
        <dbReference type="Proteomes" id="UP000593579"/>
    </source>
</evidence>
<dbReference type="OrthoDB" id="993965at2759"/>
<proteinExistence type="predicted"/>
<name>A0A7J9BGP6_GOSGO</name>
<keyword evidence="2" id="KW-1185">Reference proteome</keyword>
<sequence>MVAFVDLDKLLVSQVFVNRVLQRVEYEALPTIYFSYGKYGHTKEMCPSPMVITSKEKVQKNGDLGSFDLSNGRKGSAYGPWMLSGGDTNLGLRVVENIAKDLLQYQIKSGRNNGKRNGLGVAGWKMLNSLTVQSATLDNHLYTYKTDLVLVPSDLEDSEQLGNCSNESSSFSSFAIESPMITTHINPTFEESEETLVVLDESLIDPMRHLVVIFKENSNHNESEGSGEGEPNGTEKGVLNFKIRILSDKSVSSQNGRRFNRTIRNRRDRFKLVGSTRTPLSNIMNSIVKLISTELSMDFGKGLVVSEGMQKTKVWKL</sequence>
<comment type="caution">
    <text evidence="1">The sequence shown here is derived from an EMBL/GenBank/DDBJ whole genome shotgun (WGS) entry which is preliminary data.</text>
</comment>
<evidence type="ECO:0000313" key="1">
    <source>
        <dbReference type="EMBL" id="MBA0735325.1"/>
    </source>
</evidence>
<dbReference type="EMBL" id="JABEZY010000003">
    <property type="protein sequence ID" value="MBA0735325.1"/>
    <property type="molecule type" value="Genomic_DNA"/>
</dbReference>
<dbReference type="AlphaFoldDB" id="A0A7J9BGP6"/>
<dbReference type="Proteomes" id="UP000593579">
    <property type="component" value="Unassembled WGS sequence"/>
</dbReference>